<dbReference type="FunFam" id="3.40.50.2300:FF:000021">
    <property type="entry name" value="Two-component system response regulator KdpE"/>
    <property type="match status" value="1"/>
</dbReference>
<proteinExistence type="predicted"/>
<comment type="subcellular location">
    <subcellularLocation>
        <location evidence="1">Cytoplasm</location>
    </subcellularLocation>
</comment>
<evidence type="ECO:0000313" key="13">
    <source>
        <dbReference type="Proteomes" id="UP000186513"/>
    </source>
</evidence>
<dbReference type="Gene3D" id="6.10.250.690">
    <property type="match status" value="1"/>
</dbReference>
<dbReference type="PANTHER" id="PTHR48111">
    <property type="entry name" value="REGULATOR OF RPOS"/>
    <property type="match status" value="1"/>
</dbReference>
<evidence type="ECO:0000256" key="5">
    <source>
        <dbReference type="ARBA" id="ARBA00023015"/>
    </source>
</evidence>
<evidence type="ECO:0000259" key="11">
    <source>
        <dbReference type="PROSITE" id="PS51755"/>
    </source>
</evidence>
<keyword evidence="2" id="KW-0963">Cytoplasm</keyword>
<dbReference type="SMART" id="SM00862">
    <property type="entry name" value="Trans_reg_C"/>
    <property type="match status" value="1"/>
</dbReference>
<keyword evidence="5" id="KW-0805">Transcription regulation</keyword>
<dbReference type="GO" id="GO:0000156">
    <property type="term" value="F:phosphorelay response regulator activity"/>
    <property type="evidence" value="ECO:0007669"/>
    <property type="project" value="TreeGrafter"/>
</dbReference>
<dbReference type="InterPro" id="IPR036388">
    <property type="entry name" value="WH-like_DNA-bd_sf"/>
</dbReference>
<dbReference type="PANTHER" id="PTHR48111:SF6">
    <property type="entry name" value="TRANSCRIPTIONAL REGULATORY PROTEIN CREB"/>
    <property type="match status" value="1"/>
</dbReference>
<dbReference type="NCBIfam" id="NF008296">
    <property type="entry name" value="PRK11083.1"/>
    <property type="match status" value="1"/>
</dbReference>
<evidence type="ECO:0000256" key="8">
    <source>
        <dbReference type="PROSITE-ProRule" id="PRU00169"/>
    </source>
</evidence>
<feature type="domain" description="Response regulatory" evidence="10">
    <location>
        <begin position="4"/>
        <end position="117"/>
    </location>
</feature>
<dbReference type="EMBL" id="FPKR01000001">
    <property type="protein sequence ID" value="SFZ70255.1"/>
    <property type="molecule type" value="Genomic_DNA"/>
</dbReference>
<dbReference type="Pfam" id="PF00486">
    <property type="entry name" value="Trans_reg_C"/>
    <property type="match status" value="1"/>
</dbReference>
<dbReference type="GO" id="GO:0045893">
    <property type="term" value="P:positive regulation of DNA-templated transcription"/>
    <property type="evidence" value="ECO:0007669"/>
    <property type="project" value="UniProtKB-ARBA"/>
</dbReference>
<dbReference type="OrthoDB" id="9802426at2"/>
<dbReference type="AlphaFoldDB" id="A0A1K2H3R2"/>
<keyword evidence="13" id="KW-1185">Reference proteome</keyword>
<evidence type="ECO:0000256" key="2">
    <source>
        <dbReference type="ARBA" id="ARBA00022490"/>
    </source>
</evidence>
<dbReference type="Proteomes" id="UP000186513">
    <property type="component" value="Unassembled WGS sequence"/>
</dbReference>
<evidence type="ECO:0000313" key="12">
    <source>
        <dbReference type="EMBL" id="SFZ70255.1"/>
    </source>
</evidence>
<evidence type="ECO:0000256" key="6">
    <source>
        <dbReference type="ARBA" id="ARBA00023125"/>
    </source>
</evidence>
<evidence type="ECO:0000256" key="3">
    <source>
        <dbReference type="ARBA" id="ARBA00022553"/>
    </source>
</evidence>
<dbReference type="STRING" id="1121279.SAMN02745887_00127"/>
<dbReference type="Gene3D" id="3.40.50.2300">
    <property type="match status" value="1"/>
</dbReference>
<dbReference type="InterPro" id="IPR001867">
    <property type="entry name" value="OmpR/PhoB-type_DNA-bd"/>
</dbReference>
<dbReference type="Gene3D" id="1.10.10.10">
    <property type="entry name" value="Winged helix-like DNA-binding domain superfamily/Winged helix DNA-binding domain"/>
    <property type="match status" value="1"/>
</dbReference>
<dbReference type="InterPro" id="IPR039420">
    <property type="entry name" value="WalR-like"/>
</dbReference>
<dbReference type="SUPFAM" id="SSF52172">
    <property type="entry name" value="CheY-like"/>
    <property type="match status" value="1"/>
</dbReference>
<dbReference type="CDD" id="cd00383">
    <property type="entry name" value="trans_reg_C"/>
    <property type="match status" value="1"/>
</dbReference>
<keyword evidence="7" id="KW-0804">Transcription</keyword>
<dbReference type="Pfam" id="PF00072">
    <property type="entry name" value="Response_reg"/>
    <property type="match status" value="1"/>
</dbReference>
<dbReference type="InterPro" id="IPR001789">
    <property type="entry name" value="Sig_transdc_resp-reg_receiver"/>
</dbReference>
<dbReference type="GO" id="GO:0042802">
    <property type="term" value="F:identical protein binding"/>
    <property type="evidence" value="ECO:0007669"/>
    <property type="project" value="UniProtKB-ARBA"/>
</dbReference>
<dbReference type="SMART" id="SM00448">
    <property type="entry name" value="REC"/>
    <property type="match status" value="1"/>
</dbReference>
<evidence type="ECO:0000259" key="10">
    <source>
        <dbReference type="PROSITE" id="PS50110"/>
    </source>
</evidence>
<dbReference type="PROSITE" id="PS51755">
    <property type="entry name" value="OMPR_PHOB"/>
    <property type="match status" value="1"/>
</dbReference>
<dbReference type="GO" id="GO:0005829">
    <property type="term" value="C:cytosol"/>
    <property type="evidence" value="ECO:0007669"/>
    <property type="project" value="TreeGrafter"/>
</dbReference>
<accession>A0A1K2H3R2</accession>
<keyword evidence="6 9" id="KW-0238">DNA-binding</keyword>
<feature type="modified residue" description="4-aspartylphosphate" evidence="8">
    <location>
        <position position="53"/>
    </location>
</feature>
<dbReference type="GO" id="GO:0000987">
    <property type="term" value="F:cis-regulatory region sequence-specific DNA binding"/>
    <property type="evidence" value="ECO:0007669"/>
    <property type="project" value="UniProtKB-ARBA"/>
</dbReference>
<dbReference type="InterPro" id="IPR016032">
    <property type="entry name" value="Sig_transdc_resp-reg_C-effctor"/>
</dbReference>
<reference evidence="12 13" key="1">
    <citation type="submission" date="2016-11" db="EMBL/GenBank/DDBJ databases">
        <authorList>
            <person name="Jaros S."/>
            <person name="Januszkiewicz K."/>
            <person name="Wedrychowicz H."/>
        </authorList>
    </citation>
    <scope>NUCLEOTIDE SEQUENCE [LARGE SCALE GENOMIC DNA]</scope>
    <source>
        <strain evidence="12 13">DSM 18899</strain>
    </source>
</reference>
<organism evidence="12 13">
    <name type="scientific">Chitinimonas taiwanensis DSM 18899</name>
    <dbReference type="NCBI Taxonomy" id="1121279"/>
    <lineage>
        <taxon>Bacteria</taxon>
        <taxon>Pseudomonadati</taxon>
        <taxon>Pseudomonadota</taxon>
        <taxon>Betaproteobacteria</taxon>
        <taxon>Neisseriales</taxon>
        <taxon>Chitinibacteraceae</taxon>
        <taxon>Chitinimonas</taxon>
    </lineage>
</organism>
<feature type="DNA-binding region" description="OmpR/PhoB-type" evidence="9">
    <location>
        <begin position="121"/>
        <end position="221"/>
    </location>
</feature>
<dbReference type="SUPFAM" id="SSF46894">
    <property type="entry name" value="C-terminal effector domain of the bipartite response regulators"/>
    <property type="match status" value="1"/>
</dbReference>
<gene>
    <name evidence="12" type="ORF">SAMN02745887_00127</name>
</gene>
<evidence type="ECO:0000256" key="1">
    <source>
        <dbReference type="ARBA" id="ARBA00004496"/>
    </source>
</evidence>
<dbReference type="RefSeq" id="WP_072426684.1">
    <property type="nucleotide sequence ID" value="NZ_FPKR01000001.1"/>
</dbReference>
<sequence>MAKQILLIEDEAAIADSVVYALEREGYAVRWHTLGRAGLADFAQMGADLLILDVGLPDQSGFDVCRSVRQSSAVPILFLSARAEEIDRVVGFELGADDYVPKPFSPRELVARVRAILRRGQPAPAAGHVLKHDTVRAQISLQGRPLELTRYEYRLLAALMAEPERVFSRAQLMDRAWDEPEASFERTVDAHIKSLRAKLRERDPLFDPIRTHRGLGYSFSWHKP</sequence>
<evidence type="ECO:0000256" key="7">
    <source>
        <dbReference type="ARBA" id="ARBA00023163"/>
    </source>
</evidence>
<dbReference type="PROSITE" id="PS50110">
    <property type="entry name" value="RESPONSE_REGULATORY"/>
    <property type="match status" value="1"/>
</dbReference>
<keyword evidence="3 8" id="KW-0597">Phosphoprotein</keyword>
<evidence type="ECO:0000256" key="9">
    <source>
        <dbReference type="PROSITE-ProRule" id="PRU01091"/>
    </source>
</evidence>
<dbReference type="GO" id="GO:0032993">
    <property type="term" value="C:protein-DNA complex"/>
    <property type="evidence" value="ECO:0007669"/>
    <property type="project" value="TreeGrafter"/>
</dbReference>
<dbReference type="InterPro" id="IPR011006">
    <property type="entry name" value="CheY-like_superfamily"/>
</dbReference>
<evidence type="ECO:0000256" key="4">
    <source>
        <dbReference type="ARBA" id="ARBA00023012"/>
    </source>
</evidence>
<keyword evidence="4" id="KW-0902">Two-component regulatory system</keyword>
<name>A0A1K2H3R2_9NEIS</name>
<feature type="domain" description="OmpR/PhoB-type" evidence="11">
    <location>
        <begin position="121"/>
        <end position="221"/>
    </location>
</feature>
<protein>
    <submittedName>
        <fullName evidence="12">Two-component system, OmpR family, catabolic regulation response regulator CreB</fullName>
    </submittedName>
</protein>